<dbReference type="InterPro" id="IPR002575">
    <property type="entry name" value="Aminoglycoside_PTrfase"/>
</dbReference>
<dbReference type="RefSeq" id="XP_033462046.1">
    <property type="nucleotide sequence ID" value="XM_033600983.1"/>
</dbReference>
<dbReference type="GeneID" id="54358783"/>
<dbReference type="Proteomes" id="UP000504637">
    <property type="component" value="Unplaced"/>
</dbReference>
<reference evidence="4" key="1">
    <citation type="submission" date="2020-01" db="EMBL/GenBank/DDBJ databases">
        <authorList>
            <consortium name="DOE Joint Genome Institute"/>
            <person name="Haridas S."/>
            <person name="Albert R."/>
            <person name="Binder M."/>
            <person name="Bloem J."/>
            <person name="Labutti K."/>
            <person name="Salamov A."/>
            <person name="Andreopoulos B."/>
            <person name="Baker S.E."/>
            <person name="Barry K."/>
            <person name="Bills G."/>
            <person name="Bluhm B.H."/>
            <person name="Cannon C."/>
            <person name="Castanera R."/>
            <person name="Culley D.E."/>
            <person name="Daum C."/>
            <person name="Ezra D."/>
            <person name="Gonzalez J.B."/>
            <person name="Henrissat B."/>
            <person name="Kuo A."/>
            <person name="Liang C."/>
            <person name="Lipzen A."/>
            <person name="Lutzoni F."/>
            <person name="Magnuson J."/>
            <person name="Mondo S."/>
            <person name="Nolan M."/>
            <person name="Ohm R."/>
            <person name="Pangilinan J."/>
            <person name="Park H.-J."/>
            <person name="Ramirez L."/>
            <person name="Alfaro M."/>
            <person name="Sun H."/>
            <person name="Tritt A."/>
            <person name="Yoshinaga Y."/>
            <person name="Zwiers L.-H."/>
            <person name="Turgeon B.G."/>
            <person name="Goodwin S.B."/>
            <person name="Spatafora J.W."/>
            <person name="Crous P.W."/>
            <person name="Grigoriev I.V."/>
        </authorList>
    </citation>
    <scope>NUCLEOTIDE SEQUENCE</scope>
    <source>
        <strain evidence="4">CBS 342.82</strain>
    </source>
</reference>
<evidence type="ECO:0000259" key="2">
    <source>
        <dbReference type="Pfam" id="PF01636"/>
    </source>
</evidence>
<dbReference type="Pfam" id="PF01636">
    <property type="entry name" value="APH"/>
    <property type="match status" value="1"/>
</dbReference>
<dbReference type="Gene3D" id="3.30.200.150">
    <property type="match status" value="1"/>
</dbReference>
<feature type="region of interest" description="Disordered" evidence="1">
    <location>
        <begin position="1"/>
        <end position="24"/>
    </location>
</feature>
<protein>
    <recommendedName>
        <fullName evidence="2">Aminoglycoside phosphotransferase domain-containing protein</fullName>
    </recommendedName>
</protein>
<proteinExistence type="predicted"/>
<dbReference type="InterPro" id="IPR011009">
    <property type="entry name" value="Kinase-like_dom_sf"/>
</dbReference>
<dbReference type="AlphaFoldDB" id="A0A6J3MAF7"/>
<sequence>MTRPPPLLSLETPPLRRDRTSVSPSCIADEGLPSKYITTEHLSGRLFRTYRLRQPSSALFYITRHRPQSSIRLLRIEDSRLQKEADALCALSGESELAIPRLVEYHQKTSHPRGPHLISGPFRGAILGEIASRLSNDELASIDRSLGQYVRRLARVHRSKTFGLVRSGAVALSGSSSWARYFAKLVNSVLEDGEDALVALPYDLIRTLIQRHHASLDMVTQPKLTLLELASDENIVVDSTHMRITALLDFSTAIWGDPLLSDCFQRPSKHFTEGYGVAPSGDAHEHVRRCLYTTFHSLLAIVRHRCRPSEDGDELEARRTLTAAIHQLASSSPS</sequence>
<keyword evidence="3" id="KW-1185">Reference proteome</keyword>
<dbReference type="InterPro" id="IPR051678">
    <property type="entry name" value="AGP_Transferase"/>
</dbReference>
<reference evidence="4" key="3">
    <citation type="submission" date="2025-08" db="UniProtKB">
        <authorList>
            <consortium name="RefSeq"/>
        </authorList>
    </citation>
    <scope>IDENTIFICATION</scope>
    <source>
        <strain evidence="4">CBS 342.82</strain>
    </source>
</reference>
<gene>
    <name evidence="4" type="ORF">K489DRAFT_314000</name>
</gene>
<evidence type="ECO:0000256" key="1">
    <source>
        <dbReference type="SAM" id="MobiDB-lite"/>
    </source>
</evidence>
<reference evidence="4" key="2">
    <citation type="submission" date="2020-04" db="EMBL/GenBank/DDBJ databases">
        <authorList>
            <consortium name="NCBI Genome Project"/>
        </authorList>
    </citation>
    <scope>NUCLEOTIDE SEQUENCE</scope>
    <source>
        <strain evidence="4">CBS 342.82</strain>
    </source>
</reference>
<name>A0A6J3MAF7_9PEZI</name>
<evidence type="ECO:0000313" key="3">
    <source>
        <dbReference type="Proteomes" id="UP000504637"/>
    </source>
</evidence>
<accession>A0A6J3MAF7</accession>
<dbReference type="Gene3D" id="3.90.1200.10">
    <property type="match status" value="1"/>
</dbReference>
<dbReference type="PANTHER" id="PTHR21310:SF59">
    <property type="entry name" value="AMINOGLYCOSIDE PHOSPHOTRANSFERASE DOMAIN-CONTAINING PROTEIN"/>
    <property type="match status" value="1"/>
</dbReference>
<evidence type="ECO:0000313" key="4">
    <source>
        <dbReference type="RefSeq" id="XP_033462046.1"/>
    </source>
</evidence>
<dbReference type="OrthoDB" id="5210591at2759"/>
<dbReference type="SUPFAM" id="SSF56112">
    <property type="entry name" value="Protein kinase-like (PK-like)"/>
    <property type="match status" value="1"/>
</dbReference>
<dbReference type="PANTHER" id="PTHR21310">
    <property type="entry name" value="AMINOGLYCOSIDE PHOSPHOTRANSFERASE-RELATED-RELATED"/>
    <property type="match status" value="1"/>
</dbReference>
<organism evidence="4">
    <name type="scientific">Dissoconium aciculare CBS 342.82</name>
    <dbReference type="NCBI Taxonomy" id="1314786"/>
    <lineage>
        <taxon>Eukaryota</taxon>
        <taxon>Fungi</taxon>
        <taxon>Dikarya</taxon>
        <taxon>Ascomycota</taxon>
        <taxon>Pezizomycotina</taxon>
        <taxon>Dothideomycetes</taxon>
        <taxon>Dothideomycetidae</taxon>
        <taxon>Mycosphaerellales</taxon>
        <taxon>Dissoconiaceae</taxon>
        <taxon>Dissoconium</taxon>
    </lineage>
</organism>
<feature type="domain" description="Aminoglycoside phosphotransferase" evidence="2">
    <location>
        <begin position="40"/>
        <end position="259"/>
    </location>
</feature>